<keyword evidence="2" id="KW-1185">Reference proteome</keyword>
<evidence type="ECO:0000313" key="1">
    <source>
        <dbReference type="EMBL" id="VDM55783.1"/>
    </source>
</evidence>
<evidence type="ECO:0000313" key="2">
    <source>
        <dbReference type="Proteomes" id="UP000267027"/>
    </source>
</evidence>
<gene>
    <name evidence="1" type="ORF">ACOC_LOCUS4198</name>
</gene>
<dbReference type="OrthoDB" id="5872778at2759"/>
<evidence type="ECO:0000313" key="3">
    <source>
        <dbReference type="WBParaSite" id="ACOC_0000419701-mRNA-1"/>
    </source>
</evidence>
<organism evidence="3">
    <name type="scientific">Angiostrongylus costaricensis</name>
    <name type="common">Nematode worm</name>
    <dbReference type="NCBI Taxonomy" id="334426"/>
    <lineage>
        <taxon>Eukaryota</taxon>
        <taxon>Metazoa</taxon>
        <taxon>Ecdysozoa</taxon>
        <taxon>Nematoda</taxon>
        <taxon>Chromadorea</taxon>
        <taxon>Rhabditida</taxon>
        <taxon>Rhabditina</taxon>
        <taxon>Rhabditomorpha</taxon>
        <taxon>Strongyloidea</taxon>
        <taxon>Metastrongylidae</taxon>
        <taxon>Angiostrongylus</taxon>
    </lineage>
</organism>
<accession>A0A0R3PIM0</accession>
<sequence>MEACLISAKQPTIVGFEPIAPPSSHILCFAHPAKRNGITPQLSKNADESAIRTHAPEGTGALNQRLGPLGHLAELLCLAHPSKSWLTQGEVSEDNISARPSDFLEMESCLILAKQPTIVGFEPIAPPSSHTLCFAHPAKSKNADESGIRTHAPEGTGALNQRLGPLGHLAVLLCLAHPEKSLKPTFQHVLLTFYKWPHAATQQNADESGIRTHALEGTGALNQRLGPFGHLAVLHCLAHPRKTFLIKNADESGIRTHALEGTGALNQRLGPLGHLAVLLSLAHPSKTWL</sequence>
<protein>
    <submittedName>
        <fullName evidence="1 3">Uncharacterized protein</fullName>
    </submittedName>
</protein>
<proteinExistence type="predicted"/>
<dbReference type="WBParaSite" id="ACOC_0000419701-mRNA-1">
    <property type="protein sequence ID" value="ACOC_0000419701-mRNA-1"/>
    <property type="gene ID" value="ACOC_0000419701"/>
</dbReference>
<dbReference type="AlphaFoldDB" id="A0A0R3PIM0"/>
<dbReference type="EMBL" id="UYYA01002544">
    <property type="protein sequence ID" value="VDM55783.1"/>
    <property type="molecule type" value="Genomic_DNA"/>
</dbReference>
<reference evidence="3" key="1">
    <citation type="submission" date="2017-02" db="UniProtKB">
        <authorList>
            <consortium name="WormBaseParasite"/>
        </authorList>
    </citation>
    <scope>IDENTIFICATION</scope>
</reference>
<name>A0A0R3PIM0_ANGCS</name>
<dbReference type="Proteomes" id="UP000267027">
    <property type="component" value="Unassembled WGS sequence"/>
</dbReference>
<reference evidence="1 2" key="2">
    <citation type="submission" date="2018-11" db="EMBL/GenBank/DDBJ databases">
        <authorList>
            <consortium name="Pathogen Informatics"/>
        </authorList>
    </citation>
    <scope>NUCLEOTIDE SEQUENCE [LARGE SCALE GENOMIC DNA]</scope>
    <source>
        <strain evidence="1 2">Costa Rica</strain>
    </source>
</reference>